<keyword evidence="6 9" id="KW-0407">Ion channel</keyword>
<comment type="similarity">
    <text evidence="7 9">Belongs to the fluoride channel Fluc/FEX (TC 1.A.43) family.</text>
</comment>
<evidence type="ECO:0000256" key="3">
    <source>
        <dbReference type="ARBA" id="ARBA00022692"/>
    </source>
</evidence>
<dbReference type="Pfam" id="PF02537">
    <property type="entry name" value="CRCB"/>
    <property type="match status" value="1"/>
</dbReference>
<evidence type="ECO:0000256" key="2">
    <source>
        <dbReference type="ARBA" id="ARBA00022475"/>
    </source>
</evidence>
<evidence type="ECO:0000256" key="9">
    <source>
        <dbReference type="HAMAP-Rule" id="MF_00454"/>
    </source>
</evidence>
<evidence type="ECO:0000256" key="8">
    <source>
        <dbReference type="ARBA" id="ARBA00035585"/>
    </source>
</evidence>
<keyword evidence="9" id="KW-0406">Ion transport</keyword>
<organism evidence="10 11">
    <name type="scientific">Candidatus Wallbacteria bacterium GWC2_49_35</name>
    <dbReference type="NCBI Taxonomy" id="1817813"/>
    <lineage>
        <taxon>Bacteria</taxon>
        <taxon>Candidatus Walliibacteriota</taxon>
    </lineage>
</organism>
<dbReference type="Proteomes" id="UP000178735">
    <property type="component" value="Unassembled WGS sequence"/>
</dbReference>
<dbReference type="AlphaFoldDB" id="A0A1F7WKN6"/>
<feature type="binding site" evidence="9">
    <location>
        <position position="78"/>
    </location>
    <ligand>
        <name>Na(+)</name>
        <dbReference type="ChEBI" id="CHEBI:29101"/>
        <note>structural</note>
    </ligand>
</feature>
<protein>
    <recommendedName>
        <fullName evidence="9">Fluoride-specific ion channel FluC</fullName>
    </recommendedName>
</protein>
<keyword evidence="4 9" id="KW-1133">Transmembrane helix</keyword>
<comment type="subcellular location">
    <subcellularLocation>
        <location evidence="1 9">Cell membrane</location>
        <topology evidence="1 9">Multi-pass membrane protein</topology>
    </subcellularLocation>
</comment>
<evidence type="ECO:0000313" key="10">
    <source>
        <dbReference type="EMBL" id="OGM03381.1"/>
    </source>
</evidence>
<dbReference type="PANTHER" id="PTHR28259">
    <property type="entry name" value="FLUORIDE EXPORT PROTEIN 1-RELATED"/>
    <property type="match status" value="1"/>
</dbReference>
<feature type="transmembrane region" description="Helical" evidence="9">
    <location>
        <begin position="33"/>
        <end position="56"/>
    </location>
</feature>
<evidence type="ECO:0000256" key="4">
    <source>
        <dbReference type="ARBA" id="ARBA00022989"/>
    </source>
</evidence>
<evidence type="ECO:0000256" key="7">
    <source>
        <dbReference type="ARBA" id="ARBA00035120"/>
    </source>
</evidence>
<dbReference type="GO" id="GO:0005886">
    <property type="term" value="C:plasma membrane"/>
    <property type="evidence" value="ECO:0007669"/>
    <property type="project" value="UniProtKB-SubCell"/>
</dbReference>
<evidence type="ECO:0000256" key="5">
    <source>
        <dbReference type="ARBA" id="ARBA00023136"/>
    </source>
</evidence>
<name>A0A1F7WKN6_9BACT</name>
<dbReference type="NCBIfam" id="TIGR00494">
    <property type="entry name" value="crcB"/>
    <property type="match status" value="1"/>
</dbReference>
<dbReference type="PANTHER" id="PTHR28259:SF1">
    <property type="entry name" value="FLUORIDE EXPORT PROTEIN 1-RELATED"/>
    <property type="match status" value="1"/>
</dbReference>
<comment type="activity regulation">
    <text evidence="9">Na(+) is not transported, but it plays an essential structural role and its presence is essential for fluoride channel function.</text>
</comment>
<reference evidence="10 11" key="1">
    <citation type="journal article" date="2016" name="Nat. Commun.">
        <title>Thousands of microbial genomes shed light on interconnected biogeochemical processes in an aquifer system.</title>
        <authorList>
            <person name="Anantharaman K."/>
            <person name="Brown C.T."/>
            <person name="Hug L.A."/>
            <person name="Sharon I."/>
            <person name="Castelle C.J."/>
            <person name="Probst A.J."/>
            <person name="Thomas B.C."/>
            <person name="Singh A."/>
            <person name="Wilkins M.J."/>
            <person name="Karaoz U."/>
            <person name="Brodie E.L."/>
            <person name="Williams K.H."/>
            <person name="Hubbard S.S."/>
            <person name="Banfield J.F."/>
        </authorList>
    </citation>
    <scope>NUCLEOTIDE SEQUENCE [LARGE SCALE GENOMIC DNA]</scope>
</reference>
<dbReference type="GO" id="GO:0140114">
    <property type="term" value="P:cellular detoxification of fluoride"/>
    <property type="evidence" value="ECO:0007669"/>
    <property type="project" value="UniProtKB-UniRule"/>
</dbReference>
<feature type="binding site" evidence="9">
    <location>
        <position position="75"/>
    </location>
    <ligand>
        <name>Na(+)</name>
        <dbReference type="ChEBI" id="CHEBI:29101"/>
        <note>structural</note>
    </ligand>
</feature>
<comment type="caution">
    <text evidence="10">The sequence shown here is derived from an EMBL/GenBank/DDBJ whole genome shotgun (WGS) entry which is preliminary data.</text>
</comment>
<dbReference type="GO" id="GO:0046872">
    <property type="term" value="F:metal ion binding"/>
    <property type="evidence" value="ECO:0007669"/>
    <property type="project" value="UniProtKB-KW"/>
</dbReference>
<dbReference type="EMBL" id="MGFH01000169">
    <property type="protein sequence ID" value="OGM03381.1"/>
    <property type="molecule type" value="Genomic_DNA"/>
</dbReference>
<proteinExistence type="inferred from homology"/>
<keyword evidence="9" id="KW-0479">Metal-binding</keyword>
<evidence type="ECO:0000256" key="1">
    <source>
        <dbReference type="ARBA" id="ARBA00004651"/>
    </source>
</evidence>
<comment type="function">
    <text evidence="9">Fluoride-specific ion channel. Important for reducing fluoride concentration in the cell, thus reducing its toxicity.</text>
</comment>
<feature type="transmembrane region" description="Helical" evidence="9">
    <location>
        <begin position="63"/>
        <end position="83"/>
    </location>
</feature>
<accession>A0A1F7WKN6</accession>
<keyword evidence="2 9" id="KW-1003">Cell membrane</keyword>
<keyword evidence="5 9" id="KW-0472">Membrane</keyword>
<feature type="transmembrane region" description="Helical" evidence="9">
    <location>
        <begin position="103"/>
        <end position="125"/>
    </location>
</feature>
<evidence type="ECO:0000256" key="6">
    <source>
        <dbReference type="ARBA" id="ARBA00023303"/>
    </source>
</evidence>
<keyword evidence="9" id="KW-0915">Sodium</keyword>
<keyword evidence="9" id="KW-0813">Transport</keyword>
<gene>
    <name evidence="9" type="primary">fluC</name>
    <name evidence="9" type="synonym">crcB</name>
    <name evidence="10" type="ORF">A2008_13695</name>
</gene>
<dbReference type="InterPro" id="IPR003691">
    <property type="entry name" value="FluC"/>
</dbReference>
<keyword evidence="3 9" id="KW-0812">Transmembrane</keyword>
<comment type="catalytic activity">
    <reaction evidence="8">
        <text>fluoride(in) = fluoride(out)</text>
        <dbReference type="Rhea" id="RHEA:76159"/>
        <dbReference type="ChEBI" id="CHEBI:17051"/>
    </reaction>
    <physiologicalReaction direction="left-to-right" evidence="8">
        <dbReference type="Rhea" id="RHEA:76160"/>
    </physiologicalReaction>
</comment>
<evidence type="ECO:0000313" key="11">
    <source>
        <dbReference type="Proteomes" id="UP000178735"/>
    </source>
</evidence>
<sequence length="127" mass="13512">MNVILAISLGGIAGSLSRYYLSLLVQKHSGSFFPYGTLAVNIAGCLFIGFTMQFFIMRPAVSGAVKLFLVTGFAGAFTTFSTFGHETITLFLADNFKSAFLNIFASNFFGILAVLAGSAAARILMSL</sequence>
<dbReference type="HAMAP" id="MF_00454">
    <property type="entry name" value="FluC"/>
    <property type="match status" value="1"/>
</dbReference>
<dbReference type="GO" id="GO:0062054">
    <property type="term" value="F:fluoride channel activity"/>
    <property type="evidence" value="ECO:0007669"/>
    <property type="project" value="UniProtKB-UniRule"/>
</dbReference>